<sequence>MNTSVLTSKHPEQAHEVPGASHIAFLSGVTASPPSAATSPGADRFRKLHIRSGSSSSSGNGSPIHTPVSASSNKQPQSPGRSGLLAENYKYATTQKASEALVSTGPGQPQSHRVSHDSDALSNVAHRMLHDTDSSSPVNSQPAGIKNQTNDHENQSGLQPQKFQSLDGSEKPELSLSTYQSKPKPPSCETYKPSGMFLQPGAHVITEDQLINEVRAIYAGLVMVEKKCIDIDKQQSENPDELKDMQWQALIALHTTLLYEHYDFFLASNHPLASTVLKKLADKYSMPSRMWRYGIHSFLELLRKRLPGSLEHMLAFIYIAYSMMTLLLESIPAFEGTWIECLGDLARYRMAVEEVDMRDRDTWSAVSRYWYGRAADKTPEVGRLQHHHAVLARPNLLQQLFYYSKALTSTEPFTNARDSISLVFGPLLDSSRPVNPSNPPILATFVKVHGLFFTRGEIAQSLSWAEEFLGQLDAHIESAGTVFREQAVYITSANYAAVFDFGHTDARLYPMFAAKNLQKPKSEMIDAAYQHWETKPHEETIIGLRKAPSSAEIKFETSDQTVSFASHLAFLTLDIILQRTGDRKVLPSAHLSLAFLWCMALVPKSMEFIQADVPWKRIAIFLNSLIKPETDMTKIASEEFPVHETGSARQLPEDFFIRGLAWGQLYYPGDFFNETADYEERSIELPSAIVPRTRRCLWLGLQIAKLKCWIEYDQQERAFCATRFADELCGLAGQHRVLGVKSDQPDADITMAD</sequence>
<feature type="domain" description="DNA/RNA-binding" evidence="2">
    <location>
        <begin position="370"/>
        <end position="660"/>
    </location>
</feature>
<dbReference type="OMA" id="GFFICAC"/>
<proteinExistence type="predicted"/>
<accession>A0A0U1MBJ1</accession>
<evidence type="ECO:0000313" key="4">
    <source>
        <dbReference type="Proteomes" id="UP000054383"/>
    </source>
</evidence>
<name>A0A0U1MBJ1_TALIS</name>
<feature type="compositionally biased region" description="Polar residues" evidence="1">
    <location>
        <begin position="155"/>
        <end position="167"/>
    </location>
</feature>
<dbReference type="GO" id="GO:0005697">
    <property type="term" value="C:telomerase holoenzyme complex"/>
    <property type="evidence" value="ECO:0007669"/>
    <property type="project" value="TreeGrafter"/>
</dbReference>
<dbReference type="EMBL" id="CVMT01000046">
    <property type="protein sequence ID" value="CRG92925.1"/>
    <property type="molecule type" value="Genomic_DNA"/>
</dbReference>
<feature type="compositionally biased region" description="Polar residues" evidence="1">
    <location>
        <begin position="134"/>
        <end position="148"/>
    </location>
</feature>
<dbReference type="Pfam" id="PF10373">
    <property type="entry name" value="EST1_DNA_bind"/>
    <property type="match status" value="1"/>
</dbReference>
<dbReference type="OrthoDB" id="2017974at2759"/>
<reference evidence="3 4" key="1">
    <citation type="submission" date="2015-04" db="EMBL/GenBank/DDBJ databases">
        <authorList>
            <person name="Syromyatnikov M.Y."/>
            <person name="Popov V.N."/>
        </authorList>
    </citation>
    <scope>NUCLEOTIDE SEQUENCE [LARGE SCALE GENOMIC DNA]</scope>
    <source>
        <strain evidence="3">WF-38-12</strain>
    </source>
</reference>
<feature type="region of interest" description="Disordered" evidence="1">
    <location>
        <begin position="30"/>
        <end position="83"/>
    </location>
</feature>
<dbReference type="PANTHER" id="PTHR15696:SF0">
    <property type="entry name" value="TELOMERASE-BINDING PROTEIN EST1A"/>
    <property type="match status" value="1"/>
</dbReference>
<dbReference type="GO" id="GO:0042162">
    <property type="term" value="F:telomeric DNA binding"/>
    <property type="evidence" value="ECO:0007669"/>
    <property type="project" value="TreeGrafter"/>
</dbReference>
<keyword evidence="4" id="KW-1185">Reference proteome</keyword>
<gene>
    <name evidence="3" type="ORF">PISL3812_10007</name>
</gene>
<dbReference type="STRING" id="28573.A0A0U1MBJ1"/>
<feature type="region of interest" description="Disordered" evidence="1">
    <location>
        <begin position="130"/>
        <end position="187"/>
    </location>
</feature>
<evidence type="ECO:0000256" key="1">
    <source>
        <dbReference type="SAM" id="MobiDB-lite"/>
    </source>
</evidence>
<organism evidence="3 4">
    <name type="scientific">Talaromyces islandicus</name>
    <name type="common">Penicillium islandicum</name>
    <dbReference type="NCBI Taxonomy" id="28573"/>
    <lineage>
        <taxon>Eukaryota</taxon>
        <taxon>Fungi</taxon>
        <taxon>Dikarya</taxon>
        <taxon>Ascomycota</taxon>
        <taxon>Pezizomycotina</taxon>
        <taxon>Eurotiomycetes</taxon>
        <taxon>Eurotiomycetidae</taxon>
        <taxon>Eurotiales</taxon>
        <taxon>Trichocomaceae</taxon>
        <taxon>Talaromyces</taxon>
        <taxon>Talaromyces sect. Islandici</taxon>
    </lineage>
</organism>
<dbReference type="Gene3D" id="1.25.40.10">
    <property type="entry name" value="Tetratricopeptide repeat domain"/>
    <property type="match status" value="1"/>
</dbReference>
<dbReference type="SUPFAM" id="SSF48452">
    <property type="entry name" value="TPR-like"/>
    <property type="match status" value="1"/>
</dbReference>
<feature type="region of interest" description="Disordered" evidence="1">
    <location>
        <begin position="1"/>
        <end position="20"/>
    </location>
</feature>
<feature type="compositionally biased region" description="Polar residues" evidence="1">
    <location>
        <begin position="68"/>
        <end position="80"/>
    </location>
</feature>
<dbReference type="InterPro" id="IPR018834">
    <property type="entry name" value="DNA/RNA-bd_Est1-type"/>
</dbReference>
<dbReference type="Proteomes" id="UP000054383">
    <property type="component" value="Unassembled WGS sequence"/>
</dbReference>
<dbReference type="GO" id="GO:0000184">
    <property type="term" value="P:nuclear-transcribed mRNA catabolic process, nonsense-mediated decay"/>
    <property type="evidence" value="ECO:0007669"/>
    <property type="project" value="TreeGrafter"/>
</dbReference>
<dbReference type="GO" id="GO:0070034">
    <property type="term" value="F:telomerase RNA binding"/>
    <property type="evidence" value="ECO:0007669"/>
    <property type="project" value="TreeGrafter"/>
</dbReference>
<dbReference type="InterPro" id="IPR045153">
    <property type="entry name" value="Est1/Ebs1-like"/>
</dbReference>
<dbReference type="InterPro" id="IPR011990">
    <property type="entry name" value="TPR-like_helical_dom_sf"/>
</dbReference>
<evidence type="ECO:0000313" key="3">
    <source>
        <dbReference type="EMBL" id="CRG92925.1"/>
    </source>
</evidence>
<protein>
    <submittedName>
        <fullName evidence="3">DNA polymerase 3</fullName>
    </submittedName>
</protein>
<evidence type="ECO:0000259" key="2">
    <source>
        <dbReference type="Pfam" id="PF10373"/>
    </source>
</evidence>
<dbReference type="PANTHER" id="PTHR15696">
    <property type="entry name" value="SMG-7 SUPPRESSOR WITH MORPHOLOGICAL EFFECT ON GENITALIA PROTEIN 7"/>
    <property type="match status" value="1"/>
</dbReference>
<feature type="compositionally biased region" description="Low complexity" evidence="1">
    <location>
        <begin position="52"/>
        <end position="62"/>
    </location>
</feature>
<dbReference type="FunFam" id="1.25.40.10:FF:000202">
    <property type="entry name" value="Unplaced genomic scaffold supercont1.7, whole genome shotgun sequence"/>
    <property type="match status" value="1"/>
</dbReference>
<dbReference type="AlphaFoldDB" id="A0A0U1MBJ1"/>
<feature type="compositionally biased region" description="Low complexity" evidence="1">
    <location>
        <begin position="30"/>
        <end position="40"/>
    </location>
</feature>